<name>A0A8H7SQM2_9FUNG</name>
<dbReference type="Proteomes" id="UP000613177">
    <property type="component" value="Unassembled WGS sequence"/>
</dbReference>
<gene>
    <name evidence="2" type="ORF">INT48_003198</name>
</gene>
<sequence>MTDQVTEKKPDLKDLAKTLSDAYYNILQYSNLTEENIVKDLDHLAKYSNDLPLSWFTSQFLDTLLLLKDKFLSYQLQALASIIILFSSWLRRLSTTDDSRLSIVMDTLLNILLNDNPIYLPVQKDAWIGWVALIGKGQDMKLLQGMTKVIQLLTDGDNMDCIQSMAEAIGAGVAHALAQTSALNDFEVEYCQELLDAHIQFSAKRSEGPRAIMTAIEHIVDVRSQEKPQTRAEADLSTLVHMANDVVAGQTEHLAVNFVRLAVLAGVVRMLQFNQGKKTKKVLDLREKAEKTFIQQLDMAVDTVTSKKNMNNYTTNQGTTSFFFFFFNIYTIFFFFFFLDIIAFFAGRCIIQIPSTTVLEMNHLPVLLKLLSNSLLTSTYTFNNGNVIHRLQNTIAMTTEVNQLIEQPLFKDIGRISRAIAKINELLLLEKKYVSTVQSILDRLVGFSYNAFFDWDRYLMEHSSKNMTAVEGKNYKELENAVWTIFKSMTFAFTVILKSVAVDVPDGQGLIQISNAAQDIISIYANLNFITEHLGEGAGRQAYQETLTNAVAYLLHEDNHCQLNKLLSLAFKEYASPNFVKDDIPSVELLSIVKQSRLTFFSDLVEQVISNIDDAVLENDILPVIYPILKWKRIENKDLYESVHTAVISAFLAEKPVSRELAGVYSKILIENFPVPMNLDQFRFGFNTLIGALCGMDDALAWLTVKQLIIKIESLTSEKDIVLRNQYTTALIDLLKPLSLGPFFPSILDEIKKLILSQETETMQKATMKILFETVSGTGISDMRRTEAVGHRVN</sequence>
<keyword evidence="3" id="KW-1185">Reference proteome</keyword>
<feature type="transmembrane region" description="Helical" evidence="1">
    <location>
        <begin position="322"/>
        <end position="346"/>
    </location>
</feature>
<comment type="caution">
    <text evidence="2">The sequence shown here is derived from an EMBL/GenBank/DDBJ whole genome shotgun (WGS) entry which is preliminary data.</text>
</comment>
<feature type="transmembrane region" description="Helical" evidence="1">
    <location>
        <begin position="71"/>
        <end position="90"/>
    </location>
</feature>
<keyword evidence="1" id="KW-1133">Transmembrane helix</keyword>
<dbReference type="AlphaFoldDB" id="A0A8H7SQM2"/>
<keyword evidence="1" id="KW-0472">Membrane</keyword>
<evidence type="ECO:0000256" key="1">
    <source>
        <dbReference type="SAM" id="Phobius"/>
    </source>
</evidence>
<keyword evidence="1" id="KW-0812">Transmembrane</keyword>
<dbReference type="PANTHER" id="PTHR39214">
    <property type="entry name" value="MICROBODY (PEROXISOME) BIOGENESIS PROTEIN PEROXIN 8 (EUROFUNG)"/>
    <property type="match status" value="1"/>
</dbReference>
<evidence type="ECO:0000313" key="3">
    <source>
        <dbReference type="Proteomes" id="UP000613177"/>
    </source>
</evidence>
<proteinExistence type="predicted"/>
<accession>A0A8H7SQM2</accession>
<organism evidence="2 3">
    <name type="scientific">Thamnidium elegans</name>
    <dbReference type="NCBI Taxonomy" id="101142"/>
    <lineage>
        <taxon>Eukaryota</taxon>
        <taxon>Fungi</taxon>
        <taxon>Fungi incertae sedis</taxon>
        <taxon>Mucoromycota</taxon>
        <taxon>Mucoromycotina</taxon>
        <taxon>Mucoromycetes</taxon>
        <taxon>Mucorales</taxon>
        <taxon>Mucorineae</taxon>
        <taxon>Mucoraceae</taxon>
        <taxon>Thamnidium</taxon>
    </lineage>
</organism>
<dbReference type="InterPro" id="IPR055334">
    <property type="entry name" value="PEX8-like"/>
</dbReference>
<reference evidence="2" key="1">
    <citation type="submission" date="2021-01" db="EMBL/GenBank/DDBJ databases">
        <title>Metabolic potential, ecology and presence of endohyphal bacteria is reflected in genomic diversity of Mucoromycotina.</title>
        <authorList>
            <person name="Muszewska A."/>
            <person name="Okrasinska A."/>
            <person name="Steczkiewicz K."/>
            <person name="Drgas O."/>
            <person name="Orlowska M."/>
            <person name="Perlinska-Lenart U."/>
            <person name="Aleksandrzak-Piekarczyk T."/>
            <person name="Szatraj K."/>
            <person name="Zielenkiewicz U."/>
            <person name="Pilsyk S."/>
            <person name="Malc E."/>
            <person name="Mieczkowski P."/>
            <person name="Kruszewska J.S."/>
            <person name="Biernat P."/>
            <person name="Pawlowska J."/>
        </authorList>
    </citation>
    <scope>NUCLEOTIDE SEQUENCE</scope>
    <source>
        <strain evidence="2">WA0000018081</strain>
    </source>
</reference>
<dbReference type="PANTHER" id="PTHR39214:SF1">
    <property type="entry name" value="MICROBODY (PEROXISOME) BIOGENESIS PROTEIN PEROXIN 8 (EUROFUNG)"/>
    <property type="match status" value="1"/>
</dbReference>
<dbReference type="EMBL" id="JAEPRE010000078">
    <property type="protein sequence ID" value="KAG2233492.1"/>
    <property type="molecule type" value="Genomic_DNA"/>
</dbReference>
<evidence type="ECO:0000313" key="2">
    <source>
        <dbReference type="EMBL" id="KAG2233492.1"/>
    </source>
</evidence>
<protein>
    <submittedName>
        <fullName evidence="2">Uncharacterized protein</fullName>
    </submittedName>
</protein>